<name>U2KVH4_9FIRM</name>
<proteinExistence type="predicted"/>
<dbReference type="STRING" id="411473.RUMCAL_01432"/>
<accession>U2KVH4</accession>
<dbReference type="PATRIC" id="fig|411473.3.peg.1155"/>
<evidence type="ECO:0000313" key="1">
    <source>
        <dbReference type="EMBL" id="ERJ96297.1"/>
    </source>
</evidence>
<dbReference type="HOGENOM" id="CLU_2467130_0_0_9"/>
<dbReference type="AlphaFoldDB" id="U2KVH4"/>
<gene>
    <name evidence="1" type="ORF">RUMCAL_01432</name>
</gene>
<sequence>MNMTILTQNDVFLNYDHIIAIRVYSGEVSLDNGKTIAAYQVVADLSMPILNLDETENAQEAPQTQIELGVYFGRGRMPECCQSIVRMA</sequence>
<organism evidence="1 2">
    <name type="scientific">Ruminococcus callidus ATCC 27760</name>
    <dbReference type="NCBI Taxonomy" id="411473"/>
    <lineage>
        <taxon>Bacteria</taxon>
        <taxon>Bacillati</taxon>
        <taxon>Bacillota</taxon>
        <taxon>Clostridia</taxon>
        <taxon>Eubacteriales</taxon>
        <taxon>Oscillospiraceae</taxon>
        <taxon>Ruminococcus</taxon>
    </lineage>
</organism>
<dbReference type="EMBL" id="AWVF01000175">
    <property type="protein sequence ID" value="ERJ96297.1"/>
    <property type="molecule type" value="Genomic_DNA"/>
</dbReference>
<protein>
    <submittedName>
        <fullName evidence="1">Uncharacterized protein</fullName>
    </submittedName>
</protein>
<evidence type="ECO:0000313" key="2">
    <source>
        <dbReference type="Proteomes" id="UP000016662"/>
    </source>
</evidence>
<dbReference type="Proteomes" id="UP000016662">
    <property type="component" value="Unassembled WGS sequence"/>
</dbReference>
<dbReference type="RefSeq" id="WP_021682903.1">
    <property type="nucleotide sequence ID" value="NZ_KI260449.1"/>
</dbReference>
<reference evidence="1 2" key="1">
    <citation type="submission" date="2013-07" db="EMBL/GenBank/DDBJ databases">
        <authorList>
            <person name="Weinstock G."/>
            <person name="Sodergren E."/>
            <person name="Wylie T."/>
            <person name="Fulton L."/>
            <person name="Fulton R."/>
            <person name="Fronick C."/>
            <person name="O'Laughlin M."/>
            <person name="Godfrey J."/>
            <person name="Miner T."/>
            <person name="Herter B."/>
            <person name="Appelbaum E."/>
            <person name="Cordes M."/>
            <person name="Lek S."/>
            <person name="Wollam A."/>
            <person name="Pepin K.H."/>
            <person name="Palsikar V.B."/>
            <person name="Mitreva M."/>
            <person name="Wilson R.K."/>
        </authorList>
    </citation>
    <scope>NUCLEOTIDE SEQUENCE [LARGE SCALE GENOMIC DNA]</scope>
    <source>
        <strain evidence="1 2">ATCC 27760</strain>
    </source>
</reference>
<comment type="caution">
    <text evidence="1">The sequence shown here is derived from an EMBL/GenBank/DDBJ whole genome shotgun (WGS) entry which is preliminary data.</text>
</comment>
<keyword evidence="2" id="KW-1185">Reference proteome</keyword>